<dbReference type="PRINTS" id="PR00301">
    <property type="entry name" value="HEATSHOCK70"/>
</dbReference>
<dbReference type="Gene3D" id="2.60.34.10">
    <property type="entry name" value="Substrate Binding Domain Of DNAk, Chain A, domain 1"/>
    <property type="match status" value="1"/>
</dbReference>
<evidence type="ECO:0000313" key="11">
    <source>
        <dbReference type="Proteomes" id="UP000006174"/>
    </source>
</evidence>
<dbReference type="SUPFAM" id="SSF100934">
    <property type="entry name" value="Heat shock protein 70kD (HSP70), C-terminal subdomain"/>
    <property type="match status" value="1"/>
</dbReference>
<dbReference type="InterPro" id="IPR018181">
    <property type="entry name" value="Heat_shock_70_CS"/>
</dbReference>
<keyword evidence="6 8" id="KW-0067">ATP-binding</keyword>
<keyword evidence="5" id="KW-0256">Endoplasmic reticulum</keyword>
<dbReference type="Gene3D" id="1.20.1270.10">
    <property type="match status" value="1"/>
</dbReference>
<dbReference type="NCBIfam" id="NF001413">
    <property type="entry name" value="PRK00290.1"/>
    <property type="match status" value="1"/>
</dbReference>
<dbReference type="Gene3D" id="3.90.640.10">
    <property type="entry name" value="Actin, Chain A, domain 4"/>
    <property type="match status" value="1"/>
</dbReference>
<dbReference type="InterPro" id="IPR029047">
    <property type="entry name" value="HSP70_peptide-bd_sf"/>
</dbReference>
<dbReference type="InterPro" id="IPR029048">
    <property type="entry name" value="HSP70_C_sf"/>
</dbReference>
<comment type="catalytic activity">
    <reaction evidence="7">
        <text>ATP + H2O = ADP + phosphate + H(+)</text>
        <dbReference type="Rhea" id="RHEA:13065"/>
        <dbReference type="ChEBI" id="CHEBI:15377"/>
        <dbReference type="ChEBI" id="CHEBI:15378"/>
        <dbReference type="ChEBI" id="CHEBI:30616"/>
        <dbReference type="ChEBI" id="CHEBI:43474"/>
        <dbReference type="ChEBI" id="CHEBI:456216"/>
        <dbReference type="EC" id="3.6.4.10"/>
    </reaction>
</comment>
<dbReference type="SUPFAM" id="SSF100920">
    <property type="entry name" value="Heat shock protein 70kD (HSP70), peptide-binding domain"/>
    <property type="match status" value="1"/>
</dbReference>
<dbReference type="FunFam" id="2.60.34.10:FF:000002">
    <property type="entry name" value="Heat shock 70 kDa"/>
    <property type="match status" value="1"/>
</dbReference>
<accession>I2G6Y4</accession>
<evidence type="ECO:0000313" key="10">
    <source>
        <dbReference type="EMBL" id="CCF54927.1"/>
    </source>
</evidence>
<dbReference type="CDD" id="cd10241">
    <property type="entry name" value="ASKHA_NBD_HSP70_BiP"/>
    <property type="match status" value="1"/>
</dbReference>
<evidence type="ECO:0000256" key="7">
    <source>
        <dbReference type="ARBA" id="ARBA00048056"/>
    </source>
</evidence>
<dbReference type="FunFam" id="3.30.420.40:FF:000720">
    <property type="entry name" value="Endoplasmic reticulum chaperone BiP"/>
    <property type="match status" value="1"/>
</dbReference>
<evidence type="ECO:0000256" key="3">
    <source>
        <dbReference type="ARBA" id="ARBA00012554"/>
    </source>
</evidence>
<evidence type="ECO:0000256" key="1">
    <source>
        <dbReference type="ARBA" id="ARBA00004319"/>
    </source>
</evidence>
<gene>
    <name evidence="10" type="ORF">UHOR_01469</name>
</gene>
<evidence type="ECO:0000256" key="8">
    <source>
        <dbReference type="RuleBase" id="RU003322"/>
    </source>
</evidence>
<evidence type="ECO:0000256" key="4">
    <source>
        <dbReference type="ARBA" id="ARBA00022741"/>
    </source>
</evidence>
<comment type="caution">
    <text evidence="10">The sequence shown here is derived from an EMBL/GenBank/DDBJ whole genome shotgun (WGS) entry which is preliminary data.</text>
</comment>
<dbReference type="PROSITE" id="PS00329">
    <property type="entry name" value="HSP70_2"/>
    <property type="match status" value="1"/>
</dbReference>
<dbReference type="GO" id="GO:0005788">
    <property type="term" value="C:endoplasmic reticulum lumen"/>
    <property type="evidence" value="ECO:0007669"/>
    <property type="project" value="UniProtKB-SubCell"/>
</dbReference>
<dbReference type="Proteomes" id="UP000006174">
    <property type="component" value="Unassembled WGS sequence"/>
</dbReference>
<dbReference type="OMA" id="VQRDIKH"/>
<feature type="compositionally biased region" description="Gly residues" evidence="9">
    <location>
        <begin position="672"/>
        <end position="683"/>
    </location>
</feature>
<dbReference type="PROSITE" id="PS01036">
    <property type="entry name" value="HSP70_3"/>
    <property type="match status" value="1"/>
</dbReference>
<comment type="similarity">
    <text evidence="2 8">Belongs to the heat shock protein 70 family.</text>
</comment>
<keyword evidence="11" id="KW-1185">Reference proteome</keyword>
<dbReference type="InterPro" id="IPR043129">
    <property type="entry name" value="ATPase_NBD"/>
</dbReference>
<dbReference type="eggNOG" id="KOG0100">
    <property type="taxonomic scope" value="Eukaryota"/>
</dbReference>
<feature type="region of interest" description="Disordered" evidence="9">
    <location>
        <begin position="672"/>
        <end position="696"/>
    </location>
</feature>
<dbReference type="STRING" id="1128400.I2G6Y4"/>
<keyword evidence="4 8" id="KW-0547">Nucleotide-binding</keyword>
<dbReference type="HOGENOM" id="CLU_005965_2_1_1"/>
<comment type="subcellular location">
    <subcellularLocation>
        <location evidence="1">Endoplasmic reticulum lumen</location>
    </subcellularLocation>
</comment>
<dbReference type="Gene3D" id="3.30.420.40">
    <property type="match status" value="2"/>
</dbReference>
<reference evidence="10 11" key="1">
    <citation type="journal article" date="2012" name="Plant Cell">
        <title>Genome comparison of barley and maize smut fungi reveals targeted loss of RNA silencing components and species-specific presence of transposable elements.</title>
        <authorList>
            <person name="Laurie J.D."/>
            <person name="Ali S."/>
            <person name="Linning R."/>
            <person name="Mannhaupt G."/>
            <person name="Wong P."/>
            <person name="Gueldener U."/>
            <person name="Muensterkoetter M."/>
            <person name="Moore R."/>
            <person name="Kahmann R."/>
            <person name="Bakkeren G."/>
            <person name="Schirawski J."/>
        </authorList>
    </citation>
    <scope>NUCLEOTIDE SEQUENCE [LARGE SCALE GENOMIC DNA]</scope>
    <source>
        <strain evidence="11">Uh4875-4</strain>
    </source>
</reference>
<dbReference type="PANTHER" id="PTHR19375">
    <property type="entry name" value="HEAT SHOCK PROTEIN 70KDA"/>
    <property type="match status" value="1"/>
</dbReference>
<protein>
    <recommendedName>
        <fullName evidence="3">non-chaperonin molecular chaperone ATPase</fullName>
        <ecNumber evidence="3">3.6.4.10</ecNumber>
    </recommendedName>
</protein>
<evidence type="ECO:0000256" key="5">
    <source>
        <dbReference type="ARBA" id="ARBA00022824"/>
    </source>
</evidence>
<name>I2G6Y4_USTHO</name>
<dbReference type="SUPFAM" id="SSF53067">
    <property type="entry name" value="Actin-like ATPase domain"/>
    <property type="match status" value="2"/>
</dbReference>
<evidence type="ECO:0000256" key="2">
    <source>
        <dbReference type="ARBA" id="ARBA00007381"/>
    </source>
</evidence>
<dbReference type="EC" id="3.6.4.10" evidence="3"/>
<dbReference type="InterPro" id="IPR013126">
    <property type="entry name" value="Hsp_70_fam"/>
</dbReference>
<dbReference type="GO" id="GO:0005524">
    <property type="term" value="F:ATP binding"/>
    <property type="evidence" value="ECO:0007669"/>
    <property type="project" value="UniProtKB-KW"/>
</dbReference>
<organism evidence="10 11">
    <name type="scientific">Ustilago hordei</name>
    <name type="common">Barley covered smut fungus</name>
    <dbReference type="NCBI Taxonomy" id="120017"/>
    <lineage>
        <taxon>Eukaryota</taxon>
        <taxon>Fungi</taxon>
        <taxon>Dikarya</taxon>
        <taxon>Basidiomycota</taxon>
        <taxon>Ustilaginomycotina</taxon>
        <taxon>Ustilaginomycetes</taxon>
        <taxon>Ustilaginales</taxon>
        <taxon>Ustilaginaceae</taxon>
        <taxon>Ustilago</taxon>
    </lineage>
</organism>
<dbReference type="EMBL" id="CAGI01000196">
    <property type="protein sequence ID" value="CCF54927.1"/>
    <property type="molecule type" value="Genomic_DNA"/>
</dbReference>
<evidence type="ECO:0000256" key="6">
    <source>
        <dbReference type="ARBA" id="ARBA00022840"/>
    </source>
</evidence>
<dbReference type="PROSITE" id="PS00297">
    <property type="entry name" value="HSP70_1"/>
    <property type="match status" value="1"/>
</dbReference>
<dbReference type="OrthoDB" id="2401965at2759"/>
<sequence>MVTASRTTALAQRRKAARATGISRPAFMTILMAILALLTFSAFMAPGSSAGGMGVSAAADKRSEYGTVIGIDLGTTYSCVGAQVNGRVEIITNDQGNRITPSYVAFAPERLVGDAAKNQAAQNPENTIFDAKRLIGRKWGESDLKKDARHLPFKLVEKKGKPAIQVTVNGEKKVFTPEEVSAMVLQKMKETAEAYLGHKVTHAVVTVPAYFNDAQRQATKDAGTIAGLNVLRIVNEPTAAAIAYGLDKKDGESQIIVYDLGGGTFDVSLLSIDSGVFEVLATAGDTHLGGEDFDNRVSDYILKQFKKKTGLDASVNKRSVGKLKREVERAKRTLSSQMSTKIEIDGFFEGNDLDETLTRAKFEELNMDLFRKTMKPVEQVLKDAGVKKDEIDDVVLVGGSTRIPKVQAMLKEYFGREPSKGINPDEAVAWGAAVQGGVLAGDESLGDVVLIDVNPLTLGIETNGGVMTKLIPRNTVVPTKKSQIFSTAADNQNTVLIQVFEGERSMTKDNNLLGKFELTGIPPAPRGTPQIEVTFELDANGIMKVAAADKGTGKSESITIENDKGRLTTEEIERMVAEAEEFAEQDEAVRKRIEALNNLQNFIASLRGQLSDKEGLGGKLDKEDKESIKQSLKDAEAWLDENSQTAEGSDIEEQLSELQAAVAPITAKIYQGAGGAGSAGSAGGDDEPLNYGHDEL</sequence>
<dbReference type="FunFam" id="3.90.640.10:FF:000002">
    <property type="entry name" value="Heat shock 70 kDa"/>
    <property type="match status" value="1"/>
</dbReference>
<dbReference type="InterPro" id="IPR042050">
    <property type="entry name" value="BIP_NBD"/>
</dbReference>
<dbReference type="GO" id="GO:0140662">
    <property type="term" value="F:ATP-dependent protein folding chaperone"/>
    <property type="evidence" value="ECO:0007669"/>
    <property type="project" value="InterPro"/>
</dbReference>
<dbReference type="Pfam" id="PF00012">
    <property type="entry name" value="HSP70"/>
    <property type="match status" value="1"/>
</dbReference>
<evidence type="ECO:0000256" key="9">
    <source>
        <dbReference type="SAM" id="MobiDB-lite"/>
    </source>
</evidence>
<proteinExistence type="inferred from homology"/>
<dbReference type="AlphaFoldDB" id="I2G6Y4"/>
<dbReference type="FunFam" id="1.20.1270.10:FF:000056">
    <property type="entry name" value="Putative Hsp70 family ATPase KAR2"/>
    <property type="match status" value="1"/>
</dbReference>